<accession>A0A8H7Z2R8</accession>
<evidence type="ECO:0000256" key="1">
    <source>
        <dbReference type="SAM" id="MobiDB-lite"/>
    </source>
</evidence>
<dbReference type="Proteomes" id="UP000670092">
    <property type="component" value="Unassembled WGS sequence"/>
</dbReference>
<sequence length="199" mass="21485">MDHHMLCILYPVTSKQGKSSQRTKLKFQGTSPLSAHTSPIRRMLLLAPSPTTLTIPSASSALTASANSAPSTSMLPPSFSCLSTSDHRTPLPPPRPPSSSTTLKTSLFRSSRSRLSLALVPSVNNPMSISPVRASVAACFSADRINRTASSTSLARTSLDKRMRACASARRIMDSSWRVVAVIRRLAERMSSPSFRMPT</sequence>
<proteinExistence type="predicted"/>
<dbReference type="EMBL" id="JAEVHI010000001">
    <property type="protein sequence ID" value="KAG5302737.1"/>
    <property type="molecule type" value="Genomic_DNA"/>
</dbReference>
<gene>
    <name evidence="2" type="ORF">I7I52_00469</name>
</gene>
<dbReference type="AlphaFoldDB" id="A0A8H7Z2R8"/>
<name>A0A8H7Z2R8_AJECA</name>
<dbReference type="VEuPathDB" id="FungiDB:I7I52_00469"/>
<comment type="caution">
    <text evidence="2">The sequence shown here is derived from an EMBL/GenBank/DDBJ whole genome shotgun (WGS) entry which is preliminary data.</text>
</comment>
<protein>
    <submittedName>
        <fullName evidence="2">Uncharacterized protein</fullName>
    </submittedName>
</protein>
<organism evidence="2 3">
    <name type="scientific">Ajellomyces capsulatus</name>
    <name type="common">Darling's disease fungus</name>
    <name type="synonym">Histoplasma capsulatum</name>
    <dbReference type="NCBI Taxonomy" id="5037"/>
    <lineage>
        <taxon>Eukaryota</taxon>
        <taxon>Fungi</taxon>
        <taxon>Dikarya</taxon>
        <taxon>Ascomycota</taxon>
        <taxon>Pezizomycotina</taxon>
        <taxon>Eurotiomycetes</taxon>
        <taxon>Eurotiomycetidae</taxon>
        <taxon>Onygenales</taxon>
        <taxon>Ajellomycetaceae</taxon>
        <taxon>Histoplasma</taxon>
    </lineage>
</organism>
<reference evidence="2 3" key="1">
    <citation type="submission" date="2021-01" db="EMBL/GenBank/DDBJ databases">
        <title>Chromosome-level genome assembly of a human fungal pathogen reveals clustering of transcriptionally co-regulated genes.</title>
        <authorList>
            <person name="Voorhies M."/>
            <person name="Cohen S."/>
            <person name="Shea T.P."/>
            <person name="Petrus S."/>
            <person name="Munoz J.F."/>
            <person name="Poplawski S."/>
            <person name="Goldman W.E."/>
            <person name="Michael T."/>
            <person name="Cuomo C.A."/>
            <person name="Sil A."/>
            <person name="Beyhan S."/>
        </authorList>
    </citation>
    <scope>NUCLEOTIDE SEQUENCE [LARGE SCALE GENOMIC DNA]</scope>
    <source>
        <strain evidence="2 3">G184AR</strain>
    </source>
</reference>
<evidence type="ECO:0000313" key="3">
    <source>
        <dbReference type="Proteomes" id="UP000670092"/>
    </source>
</evidence>
<feature type="region of interest" description="Disordered" evidence="1">
    <location>
        <begin position="77"/>
        <end position="103"/>
    </location>
</feature>
<evidence type="ECO:0000313" key="2">
    <source>
        <dbReference type="EMBL" id="KAG5302737.1"/>
    </source>
</evidence>